<keyword evidence="3" id="KW-1185">Reference proteome</keyword>
<dbReference type="AlphaFoldDB" id="A0A5P1FTT7"/>
<proteinExistence type="predicted"/>
<evidence type="ECO:0000313" key="3">
    <source>
        <dbReference type="Proteomes" id="UP000243459"/>
    </source>
</evidence>
<dbReference type="PANTHER" id="PTHR33138:SF75">
    <property type="entry name" value="WALL-ASSOCIATED RECEPTOR KINASE GALACTURONAN-BINDING DOMAIN-CONTAINING PROTEIN"/>
    <property type="match status" value="1"/>
</dbReference>
<evidence type="ECO:0008006" key="4">
    <source>
        <dbReference type="Google" id="ProtNLM"/>
    </source>
</evidence>
<accession>A0A5P1FTT7</accession>
<organism evidence="2 3">
    <name type="scientific">Asparagus officinalis</name>
    <name type="common">Garden asparagus</name>
    <dbReference type="NCBI Taxonomy" id="4686"/>
    <lineage>
        <taxon>Eukaryota</taxon>
        <taxon>Viridiplantae</taxon>
        <taxon>Streptophyta</taxon>
        <taxon>Embryophyta</taxon>
        <taxon>Tracheophyta</taxon>
        <taxon>Spermatophyta</taxon>
        <taxon>Magnoliopsida</taxon>
        <taxon>Liliopsida</taxon>
        <taxon>Asparagales</taxon>
        <taxon>Asparagaceae</taxon>
        <taxon>Asparagoideae</taxon>
        <taxon>Asparagus</taxon>
    </lineage>
</organism>
<evidence type="ECO:0000313" key="2">
    <source>
        <dbReference type="EMBL" id="ONK81735.1"/>
    </source>
</evidence>
<feature type="compositionally biased region" description="Low complexity" evidence="1">
    <location>
        <begin position="1"/>
        <end position="18"/>
    </location>
</feature>
<dbReference type="Gramene" id="ONK81735">
    <property type="protein sequence ID" value="ONK81735"/>
    <property type="gene ID" value="A4U43_C01F32350"/>
</dbReference>
<dbReference type="Proteomes" id="UP000243459">
    <property type="component" value="Chromosome 1"/>
</dbReference>
<dbReference type="EMBL" id="CM007381">
    <property type="protein sequence ID" value="ONK81735.1"/>
    <property type="molecule type" value="Genomic_DNA"/>
</dbReference>
<protein>
    <recommendedName>
        <fullName evidence="4">Wall-associated receptor kinase galacturonan-binding domain-containing protein</fullName>
    </recommendedName>
</protein>
<evidence type="ECO:0000256" key="1">
    <source>
        <dbReference type="SAM" id="MobiDB-lite"/>
    </source>
</evidence>
<sequence length="179" mass="19185">MITSPYSSLYSSLSSSSSPPSPPPPPPLCTRNYTCGSTTVTVSYPFLLPDSLRLDSCGLPGLPGYTLTLSISKKTYQVLSLDVPNRVLTLVDPAFLDQLCPQPSSANSALDPSLFLYTGEHRKITVFINCSYSSVSRPISSIFNIACLAGQNSYYRLIDDTDRTCFCANGTSTGSCPGN</sequence>
<name>A0A5P1FTT7_ASPOF</name>
<feature type="region of interest" description="Disordered" evidence="1">
    <location>
        <begin position="1"/>
        <end position="27"/>
    </location>
</feature>
<dbReference type="PANTHER" id="PTHR33138">
    <property type="entry name" value="OS01G0690200 PROTEIN"/>
    <property type="match status" value="1"/>
</dbReference>
<reference evidence="3" key="1">
    <citation type="journal article" date="2017" name="Nat. Commun.">
        <title>The asparagus genome sheds light on the origin and evolution of a young Y chromosome.</title>
        <authorList>
            <person name="Harkess A."/>
            <person name="Zhou J."/>
            <person name="Xu C."/>
            <person name="Bowers J.E."/>
            <person name="Van der Hulst R."/>
            <person name="Ayyampalayam S."/>
            <person name="Mercati F."/>
            <person name="Riccardi P."/>
            <person name="McKain M.R."/>
            <person name="Kakrana A."/>
            <person name="Tang H."/>
            <person name="Ray J."/>
            <person name="Groenendijk J."/>
            <person name="Arikit S."/>
            <person name="Mathioni S.M."/>
            <person name="Nakano M."/>
            <person name="Shan H."/>
            <person name="Telgmann-Rauber A."/>
            <person name="Kanno A."/>
            <person name="Yue Z."/>
            <person name="Chen H."/>
            <person name="Li W."/>
            <person name="Chen Y."/>
            <person name="Xu X."/>
            <person name="Zhang Y."/>
            <person name="Luo S."/>
            <person name="Chen H."/>
            <person name="Gao J."/>
            <person name="Mao Z."/>
            <person name="Pires J.C."/>
            <person name="Luo M."/>
            <person name="Kudrna D."/>
            <person name="Wing R.A."/>
            <person name="Meyers B.C."/>
            <person name="Yi K."/>
            <person name="Kong H."/>
            <person name="Lavrijsen P."/>
            <person name="Sunseri F."/>
            <person name="Falavigna A."/>
            <person name="Ye Y."/>
            <person name="Leebens-Mack J.H."/>
            <person name="Chen G."/>
        </authorList>
    </citation>
    <scope>NUCLEOTIDE SEQUENCE [LARGE SCALE GENOMIC DNA]</scope>
    <source>
        <strain evidence="3">cv. DH0086</strain>
    </source>
</reference>
<gene>
    <name evidence="2" type="ORF">A4U43_C01F32350</name>
</gene>